<feature type="transmembrane region" description="Helical" evidence="2">
    <location>
        <begin position="81"/>
        <end position="104"/>
    </location>
</feature>
<feature type="compositionally biased region" description="Low complexity" evidence="1">
    <location>
        <begin position="114"/>
        <end position="132"/>
    </location>
</feature>
<dbReference type="EMBL" id="BIFS01000001">
    <property type="protein sequence ID" value="GCE19506.1"/>
    <property type="molecule type" value="Genomic_DNA"/>
</dbReference>
<name>A0A402AK61_9CHLR</name>
<dbReference type="RefSeq" id="WP_126551370.1">
    <property type="nucleotide sequence ID" value="NZ_BIFS01000001.1"/>
</dbReference>
<accession>A0A402AK61</accession>
<reference evidence="5" key="1">
    <citation type="submission" date="2018-12" db="EMBL/GenBank/DDBJ databases">
        <title>Tengunoibacter tsumagoiensis gen. nov., sp. nov., Dictyobacter kobayashii sp. nov., D. alpinus sp. nov., and D. joshuensis sp. nov. and description of Dictyobacteraceae fam. nov. within the order Ktedonobacterales isolated from Tengu-no-mugimeshi.</title>
        <authorList>
            <person name="Wang C.M."/>
            <person name="Zheng Y."/>
            <person name="Sakai Y."/>
            <person name="Toyoda A."/>
            <person name="Minakuchi Y."/>
            <person name="Abe K."/>
            <person name="Yokota A."/>
            <person name="Yabe S."/>
        </authorList>
    </citation>
    <scope>NUCLEOTIDE SEQUENCE [LARGE SCALE GENOMIC DNA]</scope>
    <source>
        <strain evidence="5">Uno11</strain>
    </source>
</reference>
<proteinExistence type="predicted"/>
<feature type="compositionally biased region" description="Polar residues" evidence="1">
    <location>
        <begin position="133"/>
        <end position="148"/>
    </location>
</feature>
<evidence type="ECO:0000256" key="1">
    <source>
        <dbReference type="SAM" id="MobiDB-lite"/>
    </source>
</evidence>
<dbReference type="InterPro" id="IPR026870">
    <property type="entry name" value="Zinc_ribbon_dom"/>
</dbReference>
<evidence type="ECO:0000313" key="5">
    <source>
        <dbReference type="Proteomes" id="UP000287188"/>
    </source>
</evidence>
<keyword evidence="2" id="KW-1133">Transmembrane helix</keyword>
<protein>
    <recommendedName>
        <fullName evidence="3">Zinc-ribbon domain-containing protein</fullName>
    </recommendedName>
</protein>
<sequence>MKCSQCSAELPDTTTFCPRCGTSTYTSRASNFSYLPPGTPPWPTSVPQQLPNVIDGQVASSTSPLTAKNATPKAGRKTGNVIGVIAVLVVAPLIAALVTFASLYSNGQLTSQAAKPSSNTNQSSSAAAPQPKGNTNTLPNPSSFKTAKDSNLNMSIKYPSDWTVGAPQQSTSATSLAISQDQVGISFVINHLSSAVTSSISGVDELNQTTVQSLQQIQGSHEIQTVQAANANPKIAGEQWSQKDATLLDGQNTKIHFTTIADKHSKSYYVIYFLVPDTIYQEALQKYLTPMLNSVKFLS</sequence>
<keyword evidence="2" id="KW-0472">Membrane</keyword>
<evidence type="ECO:0000313" key="4">
    <source>
        <dbReference type="EMBL" id="GCE19506.1"/>
    </source>
</evidence>
<comment type="caution">
    <text evidence="4">The sequence shown here is derived from an EMBL/GenBank/DDBJ whole genome shotgun (WGS) entry which is preliminary data.</text>
</comment>
<evidence type="ECO:0000256" key="2">
    <source>
        <dbReference type="SAM" id="Phobius"/>
    </source>
</evidence>
<organism evidence="4 5">
    <name type="scientific">Dictyobacter kobayashii</name>
    <dbReference type="NCBI Taxonomy" id="2014872"/>
    <lineage>
        <taxon>Bacteria</taxon>
        <taxon>Bacillati</taxon>
        <taxon>Chloroflexota</taxon>
        <taxon>Ktedonobacteria</taxon>
        <taxon>Ktedonobacterales</taxon>
        <taxon>Dictyobacteraceae</taxon>
        <taxon>Dictyobacter</taxon>
    </lineage>
</organism>
<feature type="domain" description="Zinc-ribbon" evidence="3">
    <location>
        <begin position="2"/>
        <end position="23"/>
    </location>
</feature>
<dbReference type="Proteomes" id="UP000287188">
    <property type="component" value="Unassembled WGS sequence"/>
</dbReference>
<dbReference type="AlphaFoldDB" id="A0A402AK61"/>
<gene>
    <name evidence="4" type="ORF">KDK_33060</name>
</gene>
<dbReference type="Pfam" id="PF13240">
    <property type="entry name" value="Zn_Ribbon_1"/>
    <property type="match status" value="1"/>
</dbReference>
<evidence type="ECO:0000259" key="3">
    <source>
        <dbReference type="Pfam" id="PF13240"/>
    </source>
</evidence>
<keyword evidence="2" id="KW-0812">Transmembrane</keyword>
<keyword evidence="5" id="KW-1185">Reference proteome</keyword>
<dbReference type="OrthoDB" id="156456at2"/>
<feature type="region of interest" description="Disordered" evidence="1">
    <location>
        <begin position="111"/>
        <end position="148"/>
    </location>
</feature>